<organism evidence="7 8">
    <name type="scientific">Alphaentomopoxvirus acuprea</name>
    <dbReference type="NCBI Taxonomy" id="62099"/>
    <lineage>
        <taxon>Viruses</taxon>
        <taxon>Varidnaviria</taxon>
        <taxon>Bamfordvirae</taxon>
        <taxon>Nucleocytoviricota</taxon>
        <taxon>Pokkesviricetes</taxon>
        <taxon>Chitovirales</taxon>
        <taxon>Poxviridae</taxon>
        <taxon>Entomopoxvirinae</taxon>
        <taxon>Alphaentomopoxvirus</taxon>
    </lineage>
</organism>
<dbReference type="GeneID" id="18263616"/>
<name>W6JIZ6_9POXV</name>
<dbReference type="InterPro" id="IPR007532">
    <property type="entry name" value="Poxvirus_early-TF_lsu"/>
</dbReference>
<evidence type="ECO:0000256" key="3">
    <source>
        <dbReference type="ARBA" id="ARBA00023015"/>
    </source>
</evidence>
<evidence type="ECO:0000313" key="8">
    <source>
        <dbReference type="Proteomes" id="UP000174145"/>
    </source>
</evidence>
<reference evidence="7 8" key="1">
    <citation type="journal article" date="2014" name="Virology">
        <title>The complete genome sequence of the Alphaentomopoxvirus Anomala cuprea entomopoxvirus, including its terminal hairpin loop sequences, suggests a potentially unique mode of apoptosis inhibition and mode of DNA replication.</title>
        <authorList>
            <person name="Mitsuhashi W."/>
            <person name="Miyamoto K."/>
            <person name="Wada S."/>
        </authorList>
    </citation>
    <scope>NUCLEOTIDE SEQUENCE [LARGE SCALE GENOMIC DNA]</scope>
    <source>
        <strain evidence="7">CV6M</strain>
    </source>
</reference>
<comment type="similarity">
    <text evidence="1">Belongs to the poxviridae VETF large subunit family.</text>
</comment>
<evidence type="ECO:0000256" key="2">
    <source>
        <dbReference type="ARBA" id="ARBA00018649"/>
    </source>
</evidence>
<dbReference type="KEGG" id="vg:18263616"/>
<dbReference type="Proteomes" id="UP000174145">
    <property type="component" value="Segment"/>
</dbReference>
<accession>W6JIZ6</accession>
<evidence type="ECO:0000313" key="7">
    <source>
        <dbReference type="EMBL" id="BAO49547.1"/>
    </source>
</evidence>
<evidence type="ECO:0000256" key="5">
    <source>
        <dbReference type="ARBA" id="ARBA00023163"/>
    </source>
</evidence>
<dbReference type="RefSeq" id="YP_009001660.1">
    <property type="nucleotide sequence ID" value="NC_023426.1"/>
</dbReference>
<dbReference type="GO" id="GO:0003677">
    <property type="term" value="F:DNA binding"/>
    <property type="evidence" value="ECO:0007669"/>
    <property type="project" value="UniProtKB-KW"/>
</dbReference>
<sequence length="761" mass="88972">MDYIPTTLQPQVIFLFDEYKHVKRTIFLSNNRLIDNSNVMGVYNYLNSRNTKFLALPEYINDHIILSFGLQDARGYIKNILSIEEDIILFSIFNNFDYYYPDNTIFDPYNIPNTLLIQTNPDNKVLYSIDINIVNGAVFCVTTNEYSKTNLARPSIYMPVFRNYIIDIINNIYKNNYSLSAIIKDSMEYSLNNTYKDLIKLSNLDNYKITYCISSSNKFYIKGTKITLIEGLNMEDYNHVLYIYDEKLNPYIQLENDVLAVTKISDFINILKENDIRNINIKSLNPKTIIYIYFNTYLNPNLTIQFDIKFFINQTKTRNIFIDLSNKINIMTSKDHISFRSYSINSDLCKYLTLLILGYSHIFNKIQQHGRIKKVNELYPVRYCQNYKEIKRQPILIENVNKEYLIKISDNFYIGKEDNTRTYQRKGTKRVFDPYKYGDVYIDENGLIYQCASIYYSNMGFLGNIYSASGICYPCCYSKPKTNDPTFLTCVHGEKYMIEEKINPIIINYGRLILSTHGISNLSPKLNSILNKNSSIEIVKHTNRIISANNYTIITSYQPSTSIKDFKELYNFILINNAIIINENTINTHKNILNTNLDTIKVFILIQNRIHQLKNINKAIKSDIINMIDINDDKIRILLNYFNVISNIKTPISDNGITIKNDICYIDDIPVNNKNIKYFTEFTNVSLKPKSTSEYIKNYFNDYLNNMISSSDINLFTKIFVTKIMYNINEYDNIKTDFTSIKNKLDNISLNYNTIINKLSG</sequence>
<keyword evidence="4" id="KW-0238">DNA-binding</keyword>
<evidence type="ECO:0000256" key="6">
    <source>
        <dbReference type="ARBA" id="ARBA00029798"/>
    </source>
</evidence>
<evidence type="ECO:0000256" key="4">
    <source>
        <dbReference type="ARBA" id="ARBA00023125"/>
    </source>
</evidence>
<keyword evidence="5" id="KW-0804">Transcription</keyword>
<keyword evidence="8" id="KW-1185">Reference proteome</keyword>
<dbReference type="GO" id="GO:0045893">
    <property type="term" value="P:positive regulation of DNA-templated transcription"/>
    <property type="evidence" value="ECO:0007669"/>
    <property type="project" value="InterPro"/>
</dbReference>
<protein>
    <recommendedName>
        <fullName evidence="2">Early transcription factor 82 kDa subunit</fullName>
    </recommendedName>
    <alternativeName>
        <fullName evidence="6">ETF large subunit</fullName>
    </alternativeName>
</protein>
<proteinExistence type="inferred from homology"/>
<evidence type="ECO:0000256" key="1">
    <source>
        <dbReference type="ARBA" id="ARBA00005576"/>
    </source>
</evidence>
<dbReference type="Pfam" id="PF04441">
    <property type="entry name" value="Pox_VERT_large"/>
    <property type="match status" value="1"/>
</dbReference>
<dbReference type="OrthoDB" id="696at10239"/>
<keyword evidence="3" id="KW-0805">Transcription regulation</keyword>
<dbReference type="EMBL" id="AP013055">
    <property type="protein sequence ID" value="BAO49547.1"/>
    <property type="molecule type" value="Genomic_DNA"/>
</dbReference>